<organism evidence="9 10">
    <name type="scientific">Erwinia amylovora NBRC 12687 = CFBP 1232</name>
    <dbReference type="NCBI Taxonomy" id="1219359"/>
    <lineage>
        <taxon>Bacteria</taxon>
        <taxon>Pseudomonadati</taxon>
        <taxon>Pseudomonadota</taxon>
        <taxon>Gammaproteobacteria</taxon>
        <taxon>Enterobacterales</taxon>
        <taxon>Erwiniaceae</taxon>
        <taxon>Erwinia</taxon>
    </lineage>
</organism>
<feature type="domain" description="PLD phosphodiesterase" evidence="8">
    <location>
        <begin position="108"/>
        <end position="135"/>
    </location>
</feature>
<protein>
    <recommendedName>
        <fullName evidence="3">phospholipase D</fullName>
        <ecNumber evidence="3">3.1.4.4</ecNumber>
    </recommendedName>
</protein>
<evidence type="ECO:0000256" key="6">
    <source>
        <dbReference type="ARBA" id="ARBA00023098"/>
    </source>
</evidence>
<dbReference type="GO" id="GO:0016042">
    <property type="term" value="P:lipid catabolic process"/>
    <property type="evidence" value="ECO:0007669"/>
    <property type="project" value="UniProtKB-KW"/>
</dbReference>
<dbReference type="GO" id="GO:0016891">
    <property type="term" value="F:RNA endonuclease activity producing 5'-phosphomonoesters, hydrolytic mechanism"/>
    <property type="evidence" value="ECO:0007669"/>
    <property type="project" value="TreeGrafter"/>
</dbReference>
<evidence type="ECO:0000256" key="1">
    <source>
        <dbReference type="ARBA" id="ARBA00000798"/>
    </source>
</evidence>
<feature type="chain" id="PRO_5032812036" description="phospholipase D" evidence="7">
    <location>
        <begin position="19"/>
        <end position="174"/>
    </location>
</feature>
<evidence type="ECO:0000256" key="3">
    <source>
        <dbReference type="ARBA" id="ARBA00012027"/>
    </source>
</evidence>
<proteinExistence type="inferred from homology"/>
<evidence type="ECO:0000256" key="7">
    <source>
        <dbReference type="SAM" id="SignalP"/>
    </source>
</evidence>
<keyword evidence="5" id="KW-0442">Lipid degradation</keyword>
<keyword evidence="7" id="KW-0732">Signal</keyword>
<dbReference type="PANTHER" id="PTHR43856">
    <property type="entry name" value="CARDIOLIPIN HYDROLASE"/>
    <property type="match status" value="1"/>
</dbReference>
<evidence type="ECO:0000259" key="8">
    <source>
        <dbReference type="PROSITE" id="PS50035"/>
    </source>
</evidence>
<dbReference type="PANTHER" id="PTHR43856:SF1">
    <property type="entry name" value="MITOCHONDRIAL CARDIOLIPIN HYDROLASE"/>
    <property type="match status" value="1"/>
</dbReference>
<dbReference type="SUPFAM" id="SSF56024">
    <property type="entry name" value="Phospholipase D/nuclease"/>
    <property type="match status" value="1"/>
</dbReference>
<dbReference type="InterPro" id="IPR001736">
    <property type="entry name" value="PLipase_D/transphosphatidylase"/>
</dbReference>
<sequence>MRKLIFFVLAIMSALANATDAPEISVGFSPSAGQSALQIVLNTINGAEQSIDMAAYSFTSHPIAAALIAAQNRGVSVRVVADAKANNDKYTAVTFLTNQDVPVRLNAQYIFMHNKFMVVDSNTVQTGSFNYTSNAAKRNAENVLLVLNAPTLAATYLQEFNRLWGESQGFDSLY</sequence>
<keyword evidence="6" id="KW-0443">Lipid metabolism</keyword>
<dbReference type="EMBL" id="CAPB01000038">
    <property type="protein sequence ID" value="CCO95076.1"/>
    <property type="molecule type" value="Genomic_DNA"/>
</dbReference>
<dbReference type="GO" id="GO:0006793">
    <property type="term" value="P:phosphorus metabolic process"/>
    <property type="evidence" value="ECO:0007669"/>
    <property type="project" value="UniProtKB-ARBA"/>
</dbReference>
<gene>
    <name evidence="9" type="ORF">BN437_3170</name>
</gene>
<keyword evidence="4 9" id="KW-0378">Hydrolase</keyword>
<dbReference type="SMART" id="SM00155">
    <property type="entry name" value="PLDc"/>
    <property type="match status" value="1"/>
</dbReference>
<dbReference type="PROSITE" id="PS50035">
    <property type="entry name" value="PLD"/>
    <property type="match status" value="1"/>
</dbReference>
<comment type="caution">
    <text evidence="9">The sequence shown here is derived from an EMBL/GenBank/DDBJ whole genome shotgun (WGS) entry which is preliminary data.</text>
</comment>
<name>A0A831A3S6_ERWAM</name>
<evidence type="ECO:0000256" key="5">
    <source>
        <dbReference type="ARBA" id="ARBA00022963"/>
    </source>
</evidence>
<dbReference type="EC" id="3.1.4.4" evidence="3"/>
<evidence type="ECO:0000313" key="10">
    <source>
        <dbReference type="Proteomes" id="UP000013111"/>
    </source>
</evidence>
<dbReference type="InterPro" id="IPR051406">
    <property type="entry name" value="PLD_domain"/>
</dbReference>
<evidence type="ECO:0000256" key="4">
    <source>
        <dbReference type="ARBA" id="ARBA00022801"/>
    </source>
</evidence>
<feature type="signal peptide" evidence="7">
    <location>
        <begin position="1"/>
        <end position="18"/>
    </location>
</feature>
<reference evidence="9 10" key="1">
    <citation type="submission" date="2012-11" db="EMBL/GenBank/DDBJ databases">
        <authorList>
            <person name="Linke B."/>
        </authorList>
    </citation>
    <scope>NUCLEOTIDE SEQUENCE [LARGE SCALE GENOMIC DNA]</scope>
    <source>
        <strain evidence="10">CFBP 1232</strain>
    </source>
</reference>
<dbReference type="CDD" id="cd09170">
    <property type="entry name" value="PLDc_Nuc"/>
    <property type="match status" value="1"/>
</dbReference>
<evidence type="ECO:0000313" key="9">
    <source>
        <dbReference type="EMBL" id="CCO95076.1"/>
    </source>
</evidence>
<reference evidence="9 10" key="2">
    <citation type="submission" date="2013-04" db="EMBL/GenBank/DDBJ databases">
        <title>Comparative genomics of 12 strains of Erwinia amylovora identifies a pan-genome with a large conserved core and provides insights into host specificity.</title>
        <authorList>
            <person name="Mann R.A."/>
            <person name="Smits T.H.M."/>
            <person name="Buehlmann A."/>
            <person name="Blom J."/>
            <person name="Goesmann A."/>
            <person name="Frey J.E."/>
            <person name="Plummer K.M."/>
            <person name="Beer S.V."/>
            <person name="Luck J."/>
            <person name="Duffy B."/>
            <person name="Rodoni B."/>
        </authorList>
    </citation>
    <scope>NUCLEOTIDE SEQUENCE [LARGE SCALE GENOMIC DNA]</scope>
    <source>
        <strain evidence="10">CFBP 1232</strain>
    </source>
</reference>
<dbReference type="Pfam" id="PF13091">
    <property type="entry name" value="PLDc_2"/>
    <property type="match status" value="1"/>
</dbReference>
<dbReference type="RefSeq" id="WP_004159973.1">
    <property type="nucleotide sequence ID" value="NZ_BAYW01000023.1"/>
</dbReference>
<evidence type="ECO:0000256" key="2">
    <source>
        <dbReference type="ARBA" id="ARBA00008664"/>
    </source>
</evidence>
<dbReference type="GeneID" id="97607206"/>
<dbReference type="Gene3D" id="3.30.870.10">
    <property type="entry name" value="Endonuclease Chain A"/>
    <property type="match status" value="1"/>
</dbReference>
<accession>A0A831A3S6</accession>
<dbReference type="InterPro" id="IPR025202">
    <property type="entry name" value="PLD-like_dom"/>
</dbReference>
<comment type="similarity">
    <text evidence="2">Belongs to the phospholipase D family.</text>
</comment>
<dbReference type="GO" id="GO:0004630">
    <property type="term" value="F:phospholipase D activity"/>
    <property type="evidence" value="ECO:0007669"/>
    <property type="project" value="UniProtKB-EC"/>
</dbReference>
<dbReference type="AlphaFoldDB" id="A0A831A3S6"/>
<comment type="catalytic activity">
    <reaction evidence="1">
        <text>a 1,2-diacyl-sn-glycero-3-phosphocholine + H2O = a 1,2-diacyl-sn-glycero-3-phosphate + choline + H(+)</text>
        <dbReference type="Rhea" id="RHEA:14445"/>
        <dbReference type="ChEBI" id="CHEBI:15354"/>
        <dbReference type="ChEBI" id="CHEBI:15377"/>
        <dbReference type="ChEBI" id="CHEBI:15378"/>
        <dbReference type="ChEBI" id="CHEBI:57643"/>
        <dbReference type="ChEBI" id="CHEBI:58608"/>
        <dbReference type="EC" id="3.1.4.4"/>
    </reaction>
</comment>
<dbReference type="Proteomes" id="UP000013111">
    <property type="component" value="Unassembled WGS sequence"/>
</dbReference>